<dbReference type="InterPro" id="IPR011650">
    <property type="entry name" value="Peptidase_M20_dimer"/>
</dbReference>
<dbReference type="EMBL" id="CP037940">
    <property type="protein sequence ID" value="QBO35794.1"/>
    <property type="molecule type" value="Genomic_DNA"/>
</dbReference>
<evidence type="ECO:0000256" key="3">
    <source>
        <dbReference type="ARBA" id="ARBA00022915"/>
    </source>
</evidence>
<evidence type="ECO:0000256" key="1">
    <source>
        <dbReference type="ARBA" id="ARBA00022605"/>
    </source>
</evidence>
<dbReference type="PIRSF" id="PIRSF005962">
    <property type="entry name" value="Pept_M20D_amidohydro"/>
    <property type="match status" value="1"/>
</dbReference>
<evidence type="ECO:0000313" key="8">
    <source>
        <dbReference type="Proteomes" id="UP000292886"/>
    </source>
</evidence>
<dbReference type="InterPro" id="IPR017439">
    <property type="entry name" value="Amidohydrolase"/>
</dbReference>
<keyword evidence="3" id="KW-0220">Diaminopimelate biosynthesis</keyword>
<sequence>MMTNNLSELVAWRHHFHQHPEVSNFEFETTAYIKQLLSSWGVRLVPTTLTTGVIAEVGDASKGPTIALRADIDALPITEATGATYTSVNTGVMHACGHDFHQTALLGSAFELKQNEAELQGLIRFIFQPAEETHTGADDVIAAGHIDDVQAIVGFHNKPDLQVGEVGILKGGLMAAVDQFKVTFTGIGTHAAMPQLGNDPIVALSTTISTLQTIVARNVDPQQTAVVSVTHIAGGSTWNVLPESAWFEGTIRTFTNETRALSKQRFYDIVNGQAQAFGLKVVIDWSKGPDVTENDPVLTEIVSDETSKFLKVVKPAPSNAGEDFATFSQKIPGVFVFFGSHGTADWHHPDFDVDDAALPLAVEWYTRIATRLLREI</sequence>
<keyword evidence="5" id="KW-0479">Metal-binding</keyword>
<dbReference type="GO" id="GO:0009085">
    <property type="term" value="P:lysine biosynthetic process"/>
    <property type="evidence" value="ECO:0007669"/>
    <property type="project" value="UniProtKB-KW"/>
</dbReference>
<reference evidence="8" key="1">
    <citation type="submission" date="2019-03" db="EMBL/GenBank/DDBJ databases">
        <title>Weissella sp. 26KH-42 Genome sequencing.</title>
        <authorList>
            <person name="Heo J."/>
            <person name="Kim S.-J."/>
            <person name="Kim J.-S."/>
            <person name="Hong S.-B."/>
            <person name="Kwon S.-W."/>
        </authorList>
    </citation>
    <scope>NUCLEOTIDE SEQUENCE [LARGE SCALE GENOMIC DNA]</scope>
    <source>
        <strain evidence="8">26KH-42</strain>
    </source>
</reference>
<comment type="cofactor">
    <cofactor evidence="5">
        <name>Mn(2+)</name>
        <dbReference type="ChEBI" id="CHEBI:29035"/>
    </cofactor>
    <text evidence="5">The Mn(2+) ion enhances activity.</text>
</comment>
<evidence type="ECO:0000259" key="6">
    <source>
        <dbReference type="Pfam" id="PF07687"/>
    </source>
</evidence>
<feature type="binding site" evidence="5">
    <location>
        <position position="132"/>
    </location>
    <ligand>
        <name>Mn(2+)</name>
        <dbReference type="ChEBI" id="CHEBI:29035"/>
        <label>2</label>
    </ligand>
</feature>
<dbReference type="GO" id="GO:0050118">
    <property type="term" value="F:N-acetyldiaminopimelate deacetylase activity"/>
    <property type="evidence" value="ECO:0007669"/>
    <property type="project" value="UniProtKB-ARBA"/>
</dbReference>
<dbReference type="KEGG" id="wei:EQG49_04600"/>
<protein>
    <submittedName>
        <fullName evidence="7">Amidohydrolase</fullName>
    </submittedName>
</protein>
<dbReference type="OrthoDB" id="9776731at2"/>
<dbReference type="GO" id="GO:0046872">
    <property type="term" value="F:metal ion binding"/>
    <property type="evidence" value="ECO:0007669"/>
    <property type="project" value="UniProtKB-KW"/>
</dbReference>
<keyword evidence="2 7" id="KW-0378">Hydrolase</keyword>
<accession>A0A4P6YSU3</accession>
<dbReference type="SUPFAM" id="SSF53187">
    <property type="entry name" value="Zn-dependent exopeptidases"/>
    <property type="match status" value="1"/>
</dbReference>
<dbReference type="FunFam" id="3.30.70.360:FF:000001">
    <property type="entry name" value="N-acetyldiaminopimelate deacetylase"/>
    <property type="match status" value="1"/>
</dbReference>
<dbReference type="InterPro" id="IPR002933">
    <property type="entry name" value="Peptidase_M20"/>
</dbReference>
<dbReference type="Proteomes" id="UP000292886">
    <property type="component" value="Chromosome"/>
</dbReference>
<evidence type="ECO:0000313" key="7">
    <source>
        <dbReference type="EMBL" id="QBO35794.1"/>
    </source>
</evidence>
<keyword evidence="8" id="KW-1185">Reference proteome</keyword>
<dbReference type="Pfam" id="PF01546">
    <property type="entry name" value="Peptidase_M20"/>
    <property type="match status" value="1"/>
</dbReference>
<dbReference type="GO" id="GO:0019877">
    <property type="term" value="P:diaminopimelate biosynthetic process"/>
    <property type="evidence" value="ECO:0007669"/>
    <property type="project" value="UniProtKB-KW"/>
</dbReference>
<feature type="binding site" evidence="5">
    <location>
        <position position="96"/>
    </location>
    <ligand>
        <name>Mn(2+)</name>
        <dbReference type="ChEBI" id="CHEBI:29035"/>
        <label>2</label>
    </ligand>
</feature>
<dbReference type="PANTHER" id="PTHR11014">
    <property type="entry name" value="PEPTIDASE M20 FAMILY MEMBER"/>
    <property type="match status" value="1"/>
</dbReference>
<proteinExistence type="predicted"/>
<keyword evidence="1" id="KW-0028">Amino-acid biosynthesis</keyword>
<dbReference type="SUPFAM" id="SSF55031">
    <property type="entry name" value="Bacterial exopeptidase dimerisation domain"/>
    <property type="match status" value="1"/>
</dbReference>
<gene>
    <name evidence="7" type="ORF">EQG49_04600</name>
</gene>
<dbReference type="InterPro" id="IPR036264">
    <property type="entry name" value="Bact_exopeptidase_dim_dom"/>
</dbReference>
<keyword evidence="4" id="KW-0457">Lysine biosynthesis</keyword>
<dbReference type="Gene3D" id="3.40.630.10">
    <property type="entry name" value="Zn peptidases"/>
    <property type="match status" value="1"/>
</dbReference>
<dbReference type="NCBIfam" id="TIGR01891">
    <property type="entry name" value="amidohydrolases"/>
    <property type="match status" value="1"/>
</dbReference>
<feature type="domain" description="Peptidase M20 dimerisation" evidence="6">
    <location>
        <begin position="179"/>
        <end position="271"/>
    </location>
</feature>
<organism evidence="7 8">
    <name type="scientific">Periweissella cryptocerci</name>
    <dbReference type="NCBI Taxonomy" id="2506420"/>
    <lineage>
        <taxon>Bacteria</taxon>
        <taxon>Bacillati</taxon>
        <taxon>Bacillota</taxon>
        <taxon>Bacilli</taxon>
        <taxon>Lactobacillales</taxon>
        <taxon>Lactobacillaceae</taxon>
        <taxon>Periweissella</taxon>
    </lineage>
</organism>
<feature type="binding site" evidence="5">
    <location>
        <position position="156"/>
    </location>
    <ligand>
        <name>Mn(2+)</name>
        <dbReference type="ChEBI" id="CHEBI:29035"/>
        <label>2</label>
    </ligand>
</feature>
<name>A0A4P6YSU3_9LACO</name>
<dbReference type="PANTHER" id="PTHR11014:SF63">
    <property type="entry name" value="METALLOPEPTIDASE, PUTATIVE (AFU_ORTHOLOGUE AFUA_6G09600)-RELATED"/>
    <property type="match status" value="1"/>
</dbReference>
<dbReference type="AlphaFoldDB" id="A0A4P6YSU3"/>
<feature type="binding site" evidence="5">
    <location>
        <position position="98"/>
    </location>
    <ligand>
        <name>Mn(2+)</name>
        <dbReference type="ChEBI" id="CHEBI:29035"/>
        <label>2</label>
    </ligand>
</feature>
<dbReference type="Gene3D" id="3.30.70.360">
    <property type="match status" value="1"/>
</dbReference>
<dbReference type="Pfam" id="PF07687">
    <property type="entry name" value="M20_dimer"/>
    <property type="match status" value="1"/>
</dbReference>
<evidence type="ECO:0000256" key="4">
    <source>
        <dbReference type="ARBA" id="ARBA00023154"/>
    </source>
</evidence>
<keyword evidence="5" id="KW-0464">Manganese</keyword>
<evidence type="ECO:0000256" key="5">
    <source>
        <dbReference type="PIRSR" id="PIRSR005962-1"/>
    </source>
</evidence>
<feature type="binding site" evidence="5">
    <location>
        <position position="347"/>
    </location>
    <ligand>
        <name>Mn(2+)</name>
        <dbReference type="ChEBI" id="CHEBI:29035"/>
        <label>2</label>
    </ligand>
</feature>
<evidence type="ECO:0000256" key="2">
    <source>
        <dbReference type="ARBA" id="ARBA00022801"/>
    </source>
</evidence>